<protein>
    <submittedName>
        <fullName evidence="1">Uncharacterized protein</fullName>
    </submittedName>
</protein>
<proteinExistence type="predicted"/>
<dbReference type="Proteomes" id="UP000251281">
    <property type="component" value="Unassembled WGS sequence"/>
</dbReference>
<gene>
    <name evidence="1" type="ORF">C4N24_01285</name>
</gene>
<evidence type="ECO:0000313" key="2">
    <source>
        <dbReference type="Proteomes" id="UP000251281"/>
    </source>
</evidence>
<reference evidence="1 2" key="1">
    <citation type="submission" date="2018-02" db="EMBL/GenBank/DDBJ databases">
        <title>Complete genome sequencing of Faecalibacterium prausnitzii strains isolated from the human gut.</title>
        <authorList>
            <person name="Fitzgerald B.C."/>
            <person name="Shkoporov A.N."/>
            <person name="Ross P.R."/>
            <person name="Hill C."/>
        </authorList>
    </citation>
    <scope>NUCLEOTIDE SEQUENCE [LARGE SCALE GENOMIC DNA]</scope>
    <source>
        <strain evidence="1 2">APC923/51-1</strain>
    </source>
</reference>
<name>A0A329UH87_9FIRM</name>
<dbReference type="AlphaFoldDB" id="A0A329UH87"/>
<dbReference type="RefSeq" id="WP_112089992.1">
    <property type="nucleotide sequence ID" value="NZ_CP186691.1"/>
</dbReference>
<organism evidence="1 2">
    <name type="scientific">Faecalibacterium prausnitzii</name>
    <dbReference type="NCBI Taxonomy" id="853"/>
    <lineage>
        <taxon>Bacteria</taxon>
        <taxon>Bacillati</taxon>
        <taxon>Bacillota</taxon>
        <taxon>Clostridia</taxon>
        <taxon>Eubacteriales</taxon>
        <taxon>Oscillospiraceae</taxon>
        <taxon>Faecalibacterium</taxon>
    </lineage>
</organism>
<dbReference type="EMBL" id="PRLD01000001">
    <property type="protein sequence ID" value="RAW60769.1"/>
    <property type="molecule type" value="Genomic_DNA"/>
</dbReference>
<accession>A0A329UH87</accession>
<evidence type="ECO:0000313" key="1">
    <source>
        <dbReference type="EMBL" id="RAW60769.1"/>
    </source>
</evidence>
<sequence>MKKIANKSIPLFQLEESHLESKYRSEGFTYMIVNGYEVRWPRWENFVAALEDRTAEFFLPGGTWETLGDERPDY</sequence>
<comment type="caution">
    <text evidence="1">The sequence shown here is derived from an EMBL/GenBank/DDBJ whole genome shotgun (WGS) entry which is preliminary data.</text>
</comment>